<evidence type="ECO:0000256" key="2">
    <source>
        <dbReference type="SAM" id="SignalP"/>
    </source>
</evidence>
<name>A0A7E4V8T7_PANRE</name>
<reference evidence="3" key="1">
    <citation type="journal article" date="2013" name="Genetics">
        <title>The draft genome and transcriptome of Panagrellus redivivus are shaped by the harsh demands of a free-living lifestyle.</title>
        <authorList>
            <person name="Srinivasan J."/>
            <person name="Dillman A.R."/>
            <person name="Macchietto M.G."/>
            <person name="Heikkinen L."/>
            <person name="Lakso M."/>
            <person name="Fracchia K.M."/>
            <person name="Antoshechkin I."/>
            <person name="Mortazavi A."/>
            <person name="Wong G."/>
            <person name="Sternberg P.W."/>
        </authorList>
    </citation>
    <scope>NUCLEOTIDE SEQUENCE [LARGE SCALE GENOMIC DNA]</scope>
    <source>
        <strain evidence="3">MT8872</strain>
    </source>
</reference>
<sequence length="335" mass="34726">MTRFVTTVVLLVIVVANSVVGDVGGNSTQAEHRSVPVELIGIIRSKSSDAPKIILSSVIPAKVESKAALPSSAPSVHATNASKMIISENKNETASKLASTSLAPVVIETKIGVVDTVVSKVQSLFCSLASLLHIGKCTNISSHGNATVPQNASLPAVSDTDKSIPLVVSPTHALIPPIRKNASLPISNATVFNPDPKQISRKIAPSSVVFLANDTQKKSVSSSPSLGVSNENATLSALAPVAKTQLIASNGSDIDLPVKKVITLSSGEILTQLAPNAKLNDSGKSKNASTKAIKLLQPSSMPEVSKQLTEDSNVLPDIVPAETNSNISNDPHAKQ</sequence>
<protein>
    <submittedName>
        <fullName evidence="4">Secreted protein</fullName>
    </submittedName>
</protein>
<feature type="region of interest" description="Disordered" evidence="1">
    <location>
        <begin position="278"/>
        <end position="335"/>
    </location>
</feature>
<feature type="chain" id="PRO_5028860894" evidence="2">
    <location>
        <begin position="26"/>
        <end position="335"/>
    </location>
</feature>
<evidence type="ECO:0000313" key="3">
    <source>
        <dbReference type="Proteomes" id="UP000492821"/>
    </source>
</evidence>
<dbReference type="AlphaFoldDB" id="A0A7E4V8T7"/>
<feature type="signal peptide" evidence="2">
    <location>
        <begin position="1"/>
        <end position="25"/>
    </location>
</feature>
<dbReference type="Proteomes" id="UP000492821">
    <property type="component" value="Unassembled WGS sequence"/>
</dbReference>
<proteinExistence type="predicted"/>
<evidence type="ECO:0000256" key="1">
    <source>
        <dbReference type="SAM" id="MobiDB-lite"/>
    </source>
</evidence>
<dbReference type="WBParaSite" id="Pan_g17893.t1">
    <property type="protein sequence ID" value="Pan_g17893.t1"/>
    <property type="gene ID" value="Pan_g17893"/>
</dbReference>
<feature type="compositionally biased region" description="Polar residues" evidence="1">
    <location>
        <begin position="297"/>
        <end position="312"/>
    </location>
</feature>
<keyword evidence="3" id="KW-1185">Reference proteome</keyword>
<reference evidence="4" key="2">
    <citation type="submission" date="2020-10" db="UniProtKB">
        <authorList>
            <consortium name="WormBaseParasite"/>
        </authorList>
    </citation>
    <scope>IDENTIFICATION</scope>
</reference>
<keyword evidence="2" id="KW-0732">Signal</keyword>
<accession>A0A7E4V8T7</accession>
<evidence type="ECO:0000313" key="4">
    <source>
        <dbReference type="WBParaSite" id="Pan_g17893.t1"/>
    </source>
</evidence>
<organism evidence="3 4">
    <name type="scientific">Panagrellus redivivus</name>
    <name type="common">Microworm</name>
    <dbReference type="NCBI Taxonomy" id="6233"/>
    <lineage>
        <taxon>Eukaryota</taxon>
        <taxon>Metazoa</taxon>
        <taxon>Ecdysozoa</taxon>
        <taxon>Nematoda</taxon>
        <taxon>Chromadorea</taxon>
        <taxon>Rhabditida</taxon>
        <taxon>Tylenchina</taxon>
        <taxon>Panagrolaimomorpha</taxon>
        <taxon>Panagrolaimoidea</taxon>
        <taxon>Panagrolaimidae</taxon>
        <taxon>Panagrellus</taxon>
    </lineage>
</organism>